<keyword evidence="3" id="KW-0464">Manganese</keyword>
<evidence type="ECO:0000313" key="8">
    <source>
        <dbReference type="EMBL" id="GMM48954.1"/>
    </source>
</evidence>
<gene>
    <name evidence="8" type="ORF">DAPK24_055520</name>
</gene>
<dbReference type="EC" id="3.1.3.16" evidence="6"/>
<dbReference type="InterPro" id="IPR006186">
    <property type="entry name" value="Ser/Thr-sp_prot-phosphatase"/>
</dbReference>
<feature type="domain" description="Serine/threonine specific protein phosphatases" evidence="7">
    <location>
        <begin position="104"/>
        <end position="109"/>
    </location>
</feature>
<evidence type="ECO:0000256" key="2">
    <source>
        <dbReference type="ARBA" id="ARBA00022801"/>
    </source>
</evidence>
<dbReference type="SMART" id="SM00156">
    <property type="entry name" value="PP2Ac"/>
    <property type="match status" value="1"/>
</dbReference>
<keyword evidence="2 6" id="KW-0378">Hydrolase</keyword>
<dbReference type="PRINTS" id="PR00114">
    <property type="entry name" value="STPHPHTASE"/>
</dbReference>
<sequence length="296" mass="33084">MDIDGIIEQLKVMKVPTEREIFLLLSLCEEILIGEGNVVPIYAPVTIIGDIHGQLPDLVTICNEVSKGPYLFLGDYVDRGAYSVETLLLLISLKVRDPDMVTLLRGNHESRQITAVYGFYDECIRKFSNGSSIWRRCCSLFDYLPLVAVIENSIMCVHGGLSPMISKINEIRCIDRCDEVPHEGPICDLLWSDPDDSMEGEWALSPRGAGFLFGKLAVERFLHENNFNGVARAHQLAMEGFRDHFNGGVITVWSAPNYCGRCGNVAAVLKIDEKLNREFVVFGGSEETVLDAEYFI</sequence>
<evidence type="ECO:0000313" key="9">
    <source>
        <dbReference type="Proteomes" id="UP001378960"/>
    </source>
</evidence>
<dbReference type="Pfam" id="PF00149">
    <property type="entry name" value="Metallophos"/>
    <property type="match status" value="1"/>
</dbReference>
<comment type="catalytic activity">
    <reaction evidence="5 6">
        <text>O-phospho-L-threonyl-[protein] + H2O = L-threonyl-[protein] + phosphate</text>
        <dbReference type="Rhea" id="RHEA:47004"/>
        <dbReference type="Rhea" id="RHEA-COMP:11060"/>
        <dbReference type="Rhea" id="RHEA-COMP:11605"/>
        <dbReference type="ChEBI" id="CHEBI:15377"/>
        <dbReference type="ChEBI" id="CHEBI:30013"/>
        <dbReference type="ChEBI" id="CHEBI:43474"/>
        <dbReference type="ChEBI" id="CHEBI:61977"/>
        <dbReference type="EC" id="3.1.3.16"/>
    </reaction>
</comment>
<organism evidence="8 9">
    <name type="scientific">Pichia kluyveri</name>
    <name type="common">Yeast</name>
    <dbReference type="NCBI Taxonomy" id="36015"/>
    <lineage>
        <taxon>Eukaryota</taxon>
        <taxon>Fungi</taxon>
        <taxon>Dikarya</taxon>
        <taxon>Ascomycota</taxon>
        <taxon>Saccharomycotina</taxon>
        <taxon>Pichiomycetes</taxon>
        <taxon>Pichiales</taxon>
        <taxon>Pichiaceae</taxon>
        <taxon>Pichia</taxon>
    </lineage>
</organism>
<dbReference type="InterPro" id="IPR047129">
    <property type="entry name" value="PPA2-like"/>
</dbReference>
<dbReference type="PROSITE" id="PS00125">
    <property type="entry name" value="SER_THR_PHOSPHATASE"/>
    <property type="match status" value="1"/>
</dbReference>
<dbReference type="SUPFAM" id="SSF56300">
    <property type="entry name" value="Metallo-dependent phosphatases"/>
    <property type="match status" value="1"/>
</dbReference>
<comment type="similarity">
    <text evidence="6">Belongs to the PPP phosphatase family.</text>
</comment>
<evidence type="ECO:0000256" key="5">
    <source>
        <dbReference type="ARBA" id="ARBA00048336"/>
    </source>
</evidence>
<dbReference type="Proteomes" id="UP001378960">
    <property type="component" value="Unassembled WGS sequence"/>
</dbReference>
<comment type="catalytic activity">
    <reaction evidence="4">
        <text>O-phospho-L-seryl-[protein] + H2O = L-seryl-[protein] + phosphate</text>
        <dbReference type="Rhea" id="RHEA:20629"/>
        <dbReference type="Rhea" id="RHEA-COMP:9863"/>
        <dbReference type="Rhea" id="RHEA-COMP:11604"/>
        <dbReference type="ChEBI" id="CHEBI:15377"/>
        <dbReference type="ChEBI" id="CHEBI:29999"/>
        <dbReference type="ChEBI" id="CHEBI:43474"/>
        <dbReference type="ChEBI" id="CHEBI:83421"/>
        <dbReference type="EC" id="3.1.3.16"/>
    </reaction>
</comment>
<evidence type="ECO:0000256" key="6">
    <source>
        <dbReference type="RuleBase" id="RU004273"/>
    </source>
</evidence>
<evidence type="ECO:0000259" key="7">
    <source>
        <dbReference type="PROSITE" id="PS00125"/>
    </source>
</evidence>
<dbReference type="GO" id="GO:0004722">
    <property type="term" value="F:protein serine/threonine phosphatase activity"/>
    <property type="evidence" value="ECO:0007669"/>
    <property type="project" value="UniProtKB-EC"/>
</dbReference>
<dbReference type="AlphaFoldDB" id="A0AAV5RBJ1"/>
<dbReference type="Gene3D" id="3.60.21.10">
    <property type="match status" value="1"/>
</dbReference>
<keyword evidence="1" id="KW-0479">Metal-binding</keyword>
<evidence type="ECO:0000256" key="1">
    <source>
        <dbReference type="ARBA" id="ARBA00022723"/>
    </source>
</evidence>
<dbReference type="PANTHER" id="PTHR45619">
    <property type="entry name" value="SERINE/THREONINE-PROTEIN PHOSPHATASE PP2A-RELATED"/>
    <property type="match status" value="1"/>
</dbReference>
<evidence type="ECO:0000256" key="3">
    <source>
        <dbReference type="ARBA" id="ARBA00023211"/>
    </source>
</evidence>
<accession>A0AAV5RBJ1</accession>
<dbReference type="GO" id="GO:0046872">
    <property type="term" value="F:metal ion binding"/>
    <property type="evidence" value="ECO:0007669"/>
    <property type="project" value="UniProtKB-KW"/>
</dbReference>
<dbReference type="InterPro" id="IPR029052">
    <property type="entry name" value="Metallo-depent_PP-like"/>
</dbReference>
<proteinExistence type="inferred from homology"/>
<evidence type="ECO:0000256" key="4">
    <source>
        <dbReference type="ARBA" id="ARBA00047761"/>
    </source>
</evidence>
<name>A0AAV5RBJ1_PICKL</name>
<keyword evidence="9" id="KW-1185">Reference proteome</keyword>
<reference evidence="8 9" key="1">
    <citation type="journal article" date="2023" name="Elife">
        <title>Identification of key yeast species and microbe-microbe interactions impacting larval growth of Drosophila in the wild.</title>
        <authorList>
            <person name="Mure A."/>
            <person name="Sugiura Y."/>
            <person name="Maeda R."/>
            <person name="Honda K."/>
            <person name="Sakurai N."/>
            <person name="Takahashi Y."/>
            <person name="Watada M."/>
            <person name="Katoh T."/>
            <person name="Gotoh A."/>
            <person name="Gotoh Y."/>
            <person name="Taniguchi I."/>
            <person name="Nakamura K."/>
            <person name="Hayashi T."/>
            <person name="Katayama T."/>
            <person name="Uemura T."/>
            <person name="Hattori Y."/>
        </authorList>
    </citation>
    <scope>NUCLEOTIDE SEQUENCE [LARGE SCALE GENOMIC DNA]</scope>
    <source>
        <strain evidence="8 9">PK-24</strain>
    </source>
</reference>
<dbReference type="InterPro" id="IPR004843">
    <property type="entry name" value="Calcineurin-like_PHP"/>
</dbReference>
<dbReference type="EMBL" id="BTGB01000009">
    <property type="protein sequence ID" value="GMM48954.1"/>
    <property type="molecule type" value="Genomic_DNA"/>
</dbReference>
<comment type="caution">
    <text evidence="8">The sequence shown here is derived from an EMBL/GenBank/DDBJ whole genome shotgun (WGS) entry which is preliminary data.</text>
</comment>
<protein>
    <recommendedName>
        <fullName evidence="6">Serine/threonine-protein phosphatase</fullName>
        <ecNumber evidence="6">3.1.3.16</ecNumber>
    </recommendedName>
</protein>